<proteinExistence type="predicted"/>
<protein>
    <recommendedName>
        <fullName evidence="1">Methyltransferase domain-containing protein</fullName>
    </recommendedName>
</protein>
<evidence type="ECO:0000313" key="3">
    <source>
        <dbReference type="Proteomes" id="UP000176349"/>
    </source>
</evidence>
<accession>A0A1G2C6S6</accession>
<dbReference type="AlphaFoldDB" id="A0A1G2C6S6"/>
<organism evidence="2 3">
    <name type="scientific">Candidatus Liptonbacteria bacterium GWC1_60_9</name>
    <dbReference type="NCBI Taxonomy" id="1798645"/>
    <lineage>
        <taxon>Bacteria</taxon>
        <taxon>Candidatus Liptoniibacteriota</taxon>
    </lineage>
</organism>
<gene>
    <name evidence="2" type="ORF">A2128_02540</name>
</gene>
<dbReference type="SUPFAM" id="SSF53335">
    <property type="entry name" value="S-adenosyl-L-methionine-dependent methyltransferases"/>
    <property type="match status" value="1"/>
</dbReference>
<name>A0A1G2C6S6_9BACT</name>
<evidence type="ECO:0000259" key="1">
    <source>
        <dbReference type="Pfam" id="PF13649"/>
    </source>
</evidence>
<dbReference type="Proteomes" id="UP000176349">
    <property type="component" value="Unassembled WGS sequence"/>
</dbReference>
<dbReference type="Pfam" id="PF13649">
    <property type="entry name" value="Methyltransf_25"/>
    <property type="match status" value="1"/>
</dbReference>
<reference evidence="2 3" key="1">
    <citation type="journal article" date="2016" name="Nat. Commun.">
        <title>Thousands of microbial genomes shed light on interconnected biogeochemical processes in an aquifer system.</title>
        <authorList>
            <person name="Anantharaman K."/>
            <person name="Brown C.T."/>
            <person name="Hug L.A."/>
            <person name="Sharon I."/>
            <person name="Castelle C.J."/>
            <person name="Probst A.J."/>
            <person name="Thomas B.C."/>
            <person name="Singh A."/>
            <person name="Wilkins M.J."/>
            <person name="Karaoz U."/>
            <person name="Brodie E.L."/>
            <person name="Williams K.H."/>
            <person name="Hubbard S.S."/>
            <person name="Banfield J.F."/>
        </authorList>
    </citation>
    <scope>NUCLEOTIDE SEQUENCE [LARGE SCALE GENOMIC DNA]</scope>
</reference>
<dbReference type="CDD" id="cd02440">
    <property type="entry name" value="AdoMet_MTases"/>
    <property type="match status" value="1"/>
</dbReference>
<feature type="domain" description="Methyltransferase" evidence="1">
    <location>
        <begin position="76"/>
        <end position="152"/>
    </location>
</feature>
<evidence type="ECO:0000313" key="2">
    <source>
        <dbReference type="EMBL" id="OGY97075.1"/>
    </source>
</evidence>
<dbReference type="InterPro" id="IPR029063">
    <property type="entry name" value="SAM-dependent_MTases_sf"/>
</dbReference>
<comment type="caution">
    <text evidence="2">The sequence shown here is derived from an EMBL/GenBank/DDBJ whole genome shotgun (WGS) entry which is preliminary data.</text>
</comment>
<dbReference type="InterPro" id="IPR041698">
    <property type="entry name" value="Methyltransf_25"/>
</dbReference>
<dbReference type="Gene3D" id="3.40.50.150">
    <property type="entry name" value="Vaccinia Virus protein VP39"/>
    <property type="match status" value="1"/>
</dbReference>
<dbReference type="EMBL" id="MHKV01000024">
    <property type="protein sequence ID" value="OGY97075.1"/>
    <property type="molecule type" value="Genomic_DNA"/>
</dbReference>
<sequence>MLARLSHIIAAGHRALRPEEYSFWHLWRNLSFPHRPTHREVSIYRDFIGEGAREEANVLILGATPELRDCAAELRIRPMLVDRSYDMLSGMLRFAEKAIPANESWVKADWLTVPLPERHFDVVVGDLSLRQLAPERQGALLRRIAQLLRPGGKLVLRHHNIDPAYREKPYEEIFEEMRDFPYEQKKYEAISILLSRLLDRSTQRNQTCTKEIVVAVNDYLRSGRPPFSYRLFLLEFLAKRAQGLIPLASRTREENEALFAERFSIASARSDGSYPESEFYPVYLLKPCI</sequence>